<dbReference type="EMBL" id="CAACVI010000012">
    <property type="protein sequence ID" value="VEN73680.1"/>
    <property type="molecule type" value="Genomic_DNA"/>
</dbReference>
<gene>
    <name evidence="3" type="ORF">EPICR_20147</name>
</gene>
<keyword evidence="1" id="KW-0175">Coiled coil</keyword>
<name>A0A484HEL9_9BACT</name>
<dbReference type="Gene3D" id="1.10.287.1490">
    <property type="match status" value="1"/>
</dbReference>
<sequence>MPKNIQEDINILVQLQDVENKIQVIRGGLEAEETKIQGLDSGLDAASKELETLEEKVAELKALRREYESDADLFSESIQKSNVKLSSVKTNKEYQSVLKEIEDIKQRSSENDEKMILCMEEIDQAEKDLALKHADHKEVSRRIENEKKAIREESESDRLALEKLEKESRGISERANPAILGQFLNIKKCANGVAISRVVDAICQGCNMNIPPQTYNELQACDSLRQCPFCQRIIYWKKEE</sequence>
<feature type="domain" description="C4-type zinc ribbon" evidence="2">
    <location>
        <begin position="203"/>
        <end position="234"/>
    </location>
</feature>
<reference evidence="3" key="1">
    <citation type="submission" date="2019-01" db="EMBL/GenBank/DDBJ databases">
        <authorList>
            <consortium name="Genoscope - CEA"/>
            <person name="William W."/>
        </authorList>
    </citation>
    <scope>NUCLEOTIDE SEQUENCE</scope>
    <source>
        <strain evidence="3">CR-1</strain>
    </source>
</reference>
<evidence type="ECO:0000256" key="1">
    <source>
        <dbReference type="SAM" id="Coils"/>
    </source>
</evidence>
<dbReference type="AlphaFoldDB" id="A0A484HEL9"/>
<dbReference type="SUPFAM" id="SSF57997">
    <property type="entry name" value="Tropomyosin"/>
    <property type="match status" value="1"/>
</dbReference>
<evidence type="ECO:0000259" key="2">
    <source>
        <dbReference type="Pfam" id="PF02591"/>
    </source>
</evidence>
<accession>A0A484HEL9</accession>
<feature type="coiled-coil region" evidence="1">
    <location>
        <begin position="36"/>
        <end position="167"/>
    </location>
</feature>
<dbReference type="Pfam" id="PF02591">
    <property type="entry name" value="Zn_ribbon_9"/>
    <property type="match status" value="1"/>
</dbReference>
<organism evidence="3">
    <name type="scientific">uncultured Desulfobacteraceae bacterium</name>
    <dbReference type="NCBI Taxonomy" id="218296"/>
    <lineage>
        <taxon>Bacteria</taxon>
        <taxon>Pseudomonadati</taxon>
        <taxon>Thermodesulfobacteriota</taxon>
        <taxon>Desulfobacteria</taxon>
        <taxon>Desulfobacterales</taxon>
        <taxon>Desulfobacteraceae</taxon>
        <taxon>environmental samples</taxon>
    </lineage>
</organism>
<dbReference type="InterPro" id="IPR003743">
    <property type="entry name" value="Zf-RING_7"/>
</dbReference>
<proteinExistence type="predicted"/>
<protein>
    <recommendedName>
        <fullName evidence="2">C4-type zinc ribbon domain-containing protein</fullName>
    </recommendedName>
</protein>
<evidence type="ECO:0000313" key="3">
    <source>
        <dbReference type="EMBL" id="VEN73680.1"/>
    </source>
</evidence>